<keyword evidence="2 4" id="KW-0732">Signal</keyword>
<dbReference type="InterPro" id="IPR005632">
    <property type="entry name" value="Chaperone_Skp"/>
</dbReference>
<feature type="coiled-coil region" evidence="3">
    <location>
        <begin position="41"/>
        <end position="82"/>
    </location>
</feature>
<dbReference type="GO" id="GO:0051082">
    <property type="term" value="F:unfolded protein binding"/>
    <property type="evidence" value="ECO:0007669"/>
    <property type="project" value="InterPro"/>
</dbReference>
<dbReference type="Proteomes" id="UP001321582">
    <property type="component" value="Chromosome"/>
</dbReference>
<dbReference type="InterPro" id="IPR024930">
    <property type="entry name" value="Skp_dom_sf"/>
</dbReference>
<dbReference type="KEGG" id="haby:HLVA_08840"/>
<evidence type="ECO:0000313" key="6">
    <source>
        <dbReference type="Proteomes" id="UP001321582"/>
    </source>
</evidence>
<organism evidence="5 6">
    <name type="scientific">Haliovirga abyssi</name>
    <dbReference type="NCBI Taxonomy" id="2996794"/>
    <lineage>
        <taxon>Bacteria</taxon>
        <taxon>Fusobacteriati</taxon>
        <taxon>Fusobacteriota</taxon>
        <taxon>Fusobacteriia</taxon>
        <taxon>Fusobacteriales</taxon>
        <taxon>Haliovirgaceae</taxon>
        <taxon>Haliovirga</taxon>
    </lineage>
</organism>
<evidence type="ECO:0000256" key="4">
    <source>
        <dbReference type="SAM" id="SignalP"/>
    </source>
</evidence>
<name>A0AAU9DY31_9FUSO</name>
<reference evidence="5 6" key="1">
    <citation type="submission" date="2022-11" db="EMBL/GenBank/DDBJ databases">
        <title>Haliovirga abyssi gen. nov., sp. nov., a mesophilic fermentative bacterium isolated from the Iheya North hydrothermal field and the proposal of Haliovirgaceae fam. nov.</title>
        <authorList>
            <person name="Miyazaki U."/>
            <person name="Tame A."/>
            <person name="Miyazaki J."/>
            <person name="Takai K."/>
            <person name="Sawayama S."/>
            <person name="Kitajima M."/>
            <person name="Okamoto A."/>
            <person name="Nakagawa S."/>
        </authorList>
    </citation>
    <scope>NUCLEOTIDE SEQUENCE [LARGE SCALE GENOMIC DNA]</scope>
    <source>
        <strain evidence="5 6">IC12</strain>
    </source>
</reference>
<feature type="signal peptide" evidence="4">
    <location>
        <begin position="1"/>
        <end position="19"/>
    </location>
</feature>
<dbReference type="AlphaFoldDB" id="A0AAU9DY31"/>
<dbReference type="SMART" id="SM00935">
    <property type="entry name" value="OmpH"/>
    <property type="match status" value="1"/>
</dbReference>
<feature type="chain" id="PRO_5043986784" description="OmpH family outer membrane protein" evidence="4">
    <location>
        <begin position="20"/>
        <end position="164"/>
    </location>
</feature>
<evidence type="ECO:0000256" key="2">
    <source>
        <dbReference type="ARBA" id="ARBA00022729"/>
    </source>
</evidence>
<evidence type="ECO:0008006" key="7">
    <source>
        <dbReference type="Google" id="ProtNLM"/>
    </source>
</evidence>
<accession>A0AAU9DY31</accession>
<dbReference type="Pfam" id="PF03938">
    <property type="entry name" value="OmpH"/>
    <property type="match status" value="1"/>
</dbReference>
<dbReference type="GO" id="GO:0050821">
    <property type="term" value="P:protein stabilization"/>
    <property type="evidence" value="ECO:0007669"/>
    <property type="project" value="TreeGrafter"/>
</dbReference>
<dbReference type="EMBL" id="AP027059">
    <property type="protein sequence ID" value="BDU50315.1"/>
    <property type="molecule type" value="Genomic_DNA"/>
</dbReference>
<sequence length="164" mass="18503">MKKIAVVISSLLISASIFAGGLGKVDTQKVLSKYPETQRTQQFLQSQKEKMQKDLDAGKEKVANYQKELEQKGDKATKEEKDKLDKMKSEFAKNYKGMQSSLDQLQYTMYEKLKSDINLAIKQVAKKDQLDAIFDSAVVYYGATDVTDDVIKFLSGVEKIDLSK</sequence>
<keyword evidence="3" id="KW-0175">Coiled coil</keyword>
<dbReference type="Gene3D" id="3.30.910.20">
    <property type="entry name" value="Skp domain"/>
    <property type="match status" value="1"/>
</dbReference>
<protein>
    <recommendedName>
        <fullName evidence="7">OmpH family outer membrane protein</fullName>
    </recommendedName>
</protein>
<dbReference type="GO" id="GO:0005829">
    <property type="term" value="C:cytosol"/>
    <property type="evidence" value="ECO:0007669"/>
    <property type="project" value="TreeGrafter"/>
</dbReference>
<evidence type="ECO:0000313" key="5">
    <source>
        <dbReference type="EMBL" id="BDU50315.1"/>
    </source>
</evidence>
<evidence type="ECO:0000256" key="1">
    <source>
        <dbReference type="ARBA" id="ARBA00009091"/>
    </source>
</evidence>
<comment type="similarity">
    <text evidence="1">Belongs to the Skp family.</text>
</comment>
<proteinExistence type="inferred from homology"/>
<dbReference type="PANTHER" id="PTHR35089:SF1">
    <property type="entry name" value="CHAPERONE PROTEIN SKP"/>
    <property type="match status" value="1"/>
</dbReference>
<keyword evidence="6" id="KW-1185">Reference proteome</keyword>
<dbReference type="PANTHER" id="PTHR35089">
    <property type="entry name" value="CHAPERONE PROTEIN SKP"/>
    <property type="match status" value="1"/>
</dbReference>
<dbReference type="SUPFAM" id="SSF111384">
    <property type="entry name" value="OmpH-like"/>
    <property type="match status" value="1"/>
</dbReference>
<gene>
    <name evidence="5" type="ORF">HLVA_08840</name>
</gene>
<evidence type="ECO:0000256" key="3">
    <source>
        <dbReference type="SAM" id="Coils"/>
    </source>
</evidence>
<dbReference type="RefSeq" id="WP_307905247.1">
    <property type="nucleotide sequence ID" value="NZ_AP027059.1"/>
</dbReference>